<evidence type="ECO:0000256" key="16">
    <source>
        <dbReference type="ARBA" id="ARBA00052673"/>
    </source>
</evidence>
<evidence type="ECO:0000256" key="23">
    <source>
        <dbReference type="RuleBase" id="RU000488"/>
    </source>
</evidence>
<evidence type="ECO:0000256" key="24">
    <source>
        <dbReference type="SAM" id="Phobius"/>
    </source>
</evidence>
<dbReference type="GO" id="GO:1990575">
    <property type="term" value="P:mitochondrial L-ornithine transmembrane transport"/>
    <property type="evidence" value="ECO:0007669"/>
    <property type="project" value="TreeGrafter"/>
</dbReference>
<keyword evidence="26" id="KW-1185">Reference proteome</keyword>
<comment type="catalytic activity">
    <reaction evidence="16">
        <text>N(omega)-methyl-L-arginine(in) + L-arginine(out) = N(omega)-methyl-L-arginine(out) + L-arginine(in)</text>
        <dbReference type="Rhea" id="RHEA:72803"/>
        <dbReference type="ChEBI" id="CHEBI:32682"/>
        <dbReference type="ChEBI" id="CHEBI:114953"/>
    </reaction>
</comment>
<evidence type="ECO:0000256" key="21">
    <source>
        <dbReference type="ARBA" id="ARBA00080567"/>
    </source>
</evidence>
<feature type="transmembrane region" description="Helical" evidence="24">
    <location>
        <begin position="65"/>
        <end position="83"/>
    </location>
</feature>
<evidence type="ECO:0000256" key="6">
    <source>
        <dbReference type="ARBA" id="ARBA00022792"/>
    </source>
</evidence>
<comment type="catalytic activity">
    <reaction evidence="12">
        <text>L-histidine(out) = L-histidine(in)</text>
        <dbReference type="Rhea" id="RHEA:72807"/>
        <dbReference type="ChEBI" id="CHEBI:57595"/>
    </reaction>
</comment>
<dbReference type="InterPro" id="IPR023395">
    <property type="entry name" value="MCP_dom_sf"/>
</dbReference>
<evidence type="ECO:0000256" key="7">
    <source>
        <dbReference type="ARBA" id="ARBA00022970"/>
    </source>
</evidence>
<evidence type="ECO:0000256" key="14">
    <source>
        <dbReference type="ARBA" id="ARBA00051045"/>
    </source>
</evidence>
<evidence type="ECO:0000256" key="2">
    <source>
        <dbReference type="ARBA" id="ARBA00006375"/>
    </source>
</evidence>
<protein>
    <recommendedName>
        <fullName evidence="17">Mitochondrial basic amino acids transporter</fullName>
    </recommendedName>
    <alternativeName>
        <fullName evidence="21">Carnitine/acylcarnitine translocase-like</fullName>
    </alternativeName>
    <alternativeName>
        <fullName evidence="20">Mitochondrial carnitine/acylcarnitine carrier protein CACL</fullName>
    </alternativeName>
    <alternativeName>
        <fullName evidence="19">Mitochondrial ornithine transporter 3</fullName>
    </alternativeName>
    <alternativeName>
        <fullName evidence="18">Solute carrier family 25 member 29</fullName>
    </alternativeName>
</protein>
<comment type="catalytic activity">
    <reaction evidence="13">
        <text>L-histidine(out) + L-arginine(in) = L-histidine(in) + L-arginine(out)</text>
        <dbReference type="Rhea" id="RHEA:71063"/>
        <dbReference type="ChEBI" id="CHEBI:32682"/>
        <dbReference type="ChEBI" id="CHEBI:57595"/>
    </reaction>
</comment>
<organism evidence="25 26">
    <name type="scientific">Hypsibius exemplaris</name>
    <name type="common">Freshwater tardigrade</name>
    <dbReference type="NCBI Taxonomy" id="2072580"/>
    <lineage>
        <taxon>Eukaryota</taxon>
        <taxon>Metazoa</taxon>
        <taxon>Ecdysozoa</taxon>
        <taxon>Tardigrada</taxon>
        <taxon>Eutardigrada</taxon>
        <taxon>Parachela</taxon>
        <taxon>Hypsibioidea</taxon>
        <taxon>Hypsibiidae</taxon>
        <taxon>Hypsibius</taxon>
    </lineage>
</organism>
<keyword evidence="8 24" id="KW-1133">Transmembrane helix</keyword>
<evidence type="ECO:0000256" key="11">
    <source>
        <dbReference type="ARBA" id="ARBA00049090"/>
    </source>
</evidence>
<dbReference type="GO" id="GO:0005743">
    <property type="term" value="C:mitochondrial inner membrane"/>
    <property type="evidence" value="ECO:0007669"/>
    <property type="project" value="UniProtKB-SubCell"/>
</dbReference>
<dbReference type="Pfam" id="PF00153">
    <property type="entry name" value="Mito_carr"/>
    <property type="match status" value="2"/>
</dbReference>
<evidence type="ECO:0000256" key="10">
    <source>
        <dbReference type="ARBA" id="ARBA00023136"/>
    </source>
</evidence>
<keyword evidence="7" id="KW-0029">Amino-acid transport</keyword>
<comment type="catalytic activity">
    <reaction evidence="14">
        <text>L-homoarginine(in) + L-arginine(out) = L-homoarginine(out) + L-arginine(in)</text>
        <dbReference type="Rhea" id="RHEA:72799"/>
        <dbReference type="ChEBI" id="CHEBI:32682"/>
        <dbReference type="ChEBI" id="CHEBI:143006"/>
    </reaction>
</comment>
<keyword evidence="9" id="KW-0496">Mitochondrion</keyword>
<dbReference type="FunFam" id="1.50.40.10:FF:000037">
    <property type="entry name" value="Solute carrier family 25 member 29"/>
    <property type="match status" value="1"/>
</dbReference>
<dbReference type="PANTHER" id="PTHR45624:SF61">
    <property type="entry name" value="MITOCHONDRIAL BASIC AMINO ACIDS TRANSPORTER"/>
    <property type="match status" value="1"/>
</dbReference>
<dbReference type="PANTHER" id="PTHR45624">
    <property type="entry name" value="MITOCHONDRIAL BASIC AMINO ACIDS TRANSPORTER-RELATED"/>
    <property type="match status" value="1"/>
</dbReference>
<feature type="repeat" description="Solcar" evidence="22">
    <location>
        <begin position="93"/>
        <end position="195"/>
    </location>
</feature>
<dbReference type="SUPFAM" id="SSF103506">
    <property type="entry name" value="Mitochondrial carrier"/>
    <property type="match status" value="1"/>
</dbReference>
<dbReference type="AlphaFoldDB" id="A0A1W0WAC8"/>
<evidence type="ECO:0000256" key="9">
    <source>
        <dbReference type="ARBA" id="ARBA00023128"/>
    </source>
</evidence>
<evidence type="ECO:0000256" key="19">
    <source>
        <dbReference type="ARBA" id="ARBA00078745"/>
    </source>
</evidence>
<sequence length="311" mass="34186">MDPVLADFVAGTLGGCAGVIVGYPLDTVKVRLQTQSAAAPLYKGTYHCLSTIVKNESFWGMYKGMSSPLCGVAVINAIVFGVYGNSMRYLQQNTLTNNLIAGSFAGAVQSLISCPMELAKTKMQLQGVLGPDPMNAIKSGILQKPALYRSPVDCLWKLYSEHGLRTFYRGFWVTIAREVPGFGSYFFSYEYLTRIMTPHGTFDARGNYVEGQLGIGRLMMAGGLSGIISWLVSFPQDVVKSRYQADEQYTSARQCMVMSYRTEGAGVFARGLWSTILRAFPTNAATLTVVTLFLRYVGDLNDDKYLQGMML</sequence>
<evidence type="ECO:0000313" key="25">
    <source>
        <dbReference type="EMBL" id="OQV12130.1"/>
    </source>
</evidence>
<dbReference type="InterPro" id="IPR018108">
    <property type="entry name" value="MCP_transmembrane"/>
</dbReference>
<proteinExistence type="inferred from homology"/>
<dbReference type="GO" id="GO:0005289">
    <property type="term" value="F:high-affinity L-arginine transmembrane transporter activity"/>
    <property type="evidence" value="ECO:0007669"/>
    <property type="project" value="TreeGrafter"/>
</dbReference>
<dbReference type="OrthoDB" id="193856at2759"/>
<dbReference type="PROSITE" id="PS50920">
    <property type="entry name" value="SOLCAR"/>
    <property type="match status" value="3"/>
</dbReference>
<evidence type="ECO:0000256" key="15">
    <source>
        <dbReference type="ARBA" id="ARBA00051921"/>
    </source>
</evidence>
<keyword evidence="10 22" id="KW-0472">Membrane</keyword>
<dbReference type="PRINTS" id="PR00926">
    <property type="entry name" value="MITOCARRIER"/>
</dbReference>
<gene>
    <name evidence="25" type="ORF">BV898_13609</name>
</gene>
<evidence type="ECO:0000256" key="1">
    <source>
        <dbReference type="ARBA" id="ARBA00004448"/>
    </source>
</evidence>
<evidence type="ECO:0000256" key="4">
    <source>
        <dbReference type="ARBA" id="ARBA00022692"/>
    </source>
</evidence>
<comment type="subcellular location">
    <subcellularLocation>
        <location evidence="1">Mitochondrion inner membrane</location>
        <topology evidence="1">Multi-pass membrane protein</topology>
    </subcellularLocation>
</comment>
<keyword evidence="5" id="KW-0677">Repeat</keyword>
<evidence type="ECO:0000256" key="17">
    <source>
        <dbReference type="ARBA" id="ARBA00071763"/>
    </source>
</evidence>
<name>A0A1W0WAC8_HYPEX</name>
<dbReference type="EMBL" id="MTYJ01000153">
    <property type="protein sequence ID" value="OQV12130.1"/>
    <property type="molecule type" value="Genomic_DNA"/>
</dbReference>
<dbReference type="Gene3D" id="1.50.40.10">
    <property type="entry name" value="Mitochondrial carrier domain"/>
    <property type="match status" value="1"/>
</dbReference>
<keyword evidence="4 22" id="KW-0812">Transmembrane</keyword>
<evidence type="ECO:0000256" key="13">
    <source>
        <dbReference type="ARBA" id="ARBA00050768"/>
    </source>
</evidence>
<evidence type="ECO:0000256" key="20">
    <source>
        <dbReference type="ARBA" id="ARBA00079387"/>
    </source>
</evidence>
<accession>A0A1W0WAC8</accession>
<evidence type="ECO:0000256" key="8">
    <source>
        <dbReference type="ARBA" id="ARBA00022989"/>
    </source>
</evidence>
<reference evidence="26" key="1">
    <citation type="submission" date="2017-01" db="EMBL/GenBank/DDBJ databases">
        <title>Comparative genomics of anhydrobiosis in the tardigrade Hypsibius dujardini.</title>
        <authorList>
            <person name="Yoshida Y."/>
            <person name="Koutsovoulos G."/>
            <person name="Laetsch D."/>
            <person name="Stevens L."/>
            <person name="Kumar S."/>
            <person name="Horikawa D."/>
            <person name="Ishino K."/>
            <person name="Komine S."/>
            <person name="Tomita M."/>
            <person name="Blaxter M."/>
            <person name="Arakawa K."/>
        </authorList>
    </citation>
    <scope>NUCLEOTIDE SEQUENCE [LARGE SCALE GENOMIC DNA]</scope>
    <source>
        <strain evidence="26">Z151</strain>
    </source>
</reference>
<comment type="caution">
    <text evidence="25">The sequence shown here is derived from an EMBL/GenBank/DDBJ whole genome shotgun (WGS) entry which is preliminary data.</text>
</comment>
<keyword evidence="6" id="KW-0999">Mitochondrion inner membrane</keyword>
<evidence type="ECO:0000313" key="26">
    <source>
        <dbReference type="Proteomes" id="UP000192578"/>
    </source>
</evidence>
<dbReference type="InterPro" id="IPR002067">
    <property type="entry name" value="MCP"/>
</dbReference>
<evidence type="ECO:0000256" key="5">
    <source>
        <dbReference type="ARBA" id="ARBA00022737"/>
    </source>
</evidence>
<evidence type="ECO:0000256" key="12">
    <source>
        <dbReference type="ARBA" id="ARBA00050592"/>
    </source>
</evidence>
<comment type="catalytic activity">
    <reaction evidence="11">
        <text>L-lysine(out) + L-arginine(in) = L-lysine(in) + L-arginine(out)</text>
        <dbReference type="Rhea" id="RHEA:70827"/>
        <dbReference type="ChEBI" id="CHEBI:32551"/>
        <dbReference type="ChEBI" id="CHEBI:32682"/>
    </reaction>
</comment>
<keyword evidence="3 23" id="KW-0813">Transport</keyword>
<feature type="repeat" description="Solcar" evidence="22">
    <location>
        <begin position="2"/>
        <end position="89"/>
    </location>
</feature>
<evidence type="ECO:0000256" key="22">
    <source>
        <dbReference type="PROSITE-ProRule" id="PRU00282"/>
    </source>
</evidence>
<evidence type="ECO:0000256" key="18">
    <source>
        <dbReference type="ARBA" id="ARBA00076491"/>
    </source>
</evidence>
<comment type="similarity">
    <text evidence="2 23">Belongs to the mitochondrial carrier (TC 2.A.29) family.</text>
</comment>
<dbReference type="InterPro" id="IPR050567">
    <property type="entry name" value="Mitochondrial_Carrier"/>
</dbReference>
<evidence type="ECO:0000256" key="3">
    <source>
        <dbReference type="ARBA" id="ARBA00022448"/>
    </source>
</evidence>
<dbReference type="Proteomes" id="UP000192578">
    <property type="component" value="Unassembled WGS sequence"/>
</dbReference>
<feature type="repeat" description="Solcar" evidence="22">
    <location>
        <begin position="213"/>
        <end position="296"/>
    </location>
</feature>
<comment type="catalytic activity">
    <reaction evidence="15">
        <text>L-ornithine(in) + L-arginine(out) = L-ornithine(out) + L-arginine(in)</text>
        <dbReference type="Rhea" id="RHEA:34991"/>
        <dbReference type="ChEBI" id="CHEBI:32682"/>
        <dbReference type="ChEBI" id="CHEBI:46911"/>
    </reaction>
</comment>